<dbReference type="FunFam" id="3.40.30.10:FF:000213">
    <property type="entry name" value="APD1p protein"/>
    <property type="match status" value="1"/>
</dbReference>
<gene>
    <name evidence="1" type="ORF">M6B38_116470</name>
</gene>
<comment type="caution">
    <text evidence="1">The sequence shown here is derived from an EMBL/GenBank/DDBJ whole genome shotgun (WGS) entry which is preliminary data.</text>
</comment>
<keyword evidence="2" id="KW-1185">Reference proteome</keyword>
<dbReference type="PANTHER" id="PTHR31902:SF14">
    <property type="entry name" value="ACTIN PATCHES DISTAL PROTEIN 1"/>
    <property type="match status" value="1"/>
</dbReference>
<evidence type="ECO:0000313" key="1">
    <source>
        <dbReference type="EMBL" id="KAJ6848118.1"/>
    </source>
</evidence>
<dbReference type="PANTHER" id="PTHR31902">
    <property type="entry name" value="ACTIN PATCHES DISTAL PROTEIN 1"/>
    <property type="match status" value="1"/>
</dbReference>
<sequence length="290" mass="32051">MSCSLLLHRQITGSNLFIPKSQKLFLRLLQRGYSSTSIDASAVFGFGRAEVGRSPLAGTVAGYDRHLFLRCSSPGVWPSRVDSAEWDPLPGLLSAALKSRTEHLTKRTRLTICEGEDGTESSNGDVLIFPEMTRYRHLTHFDVDDFVEEVLVKETEWLPGAVETLTGSYVFVCAHGSRDRRCGVCGPVLVKKFKEEINLRGLQGQVSVSPCSHIGGHKYAGNVIVFSPNANGEVTGHWYGYVTPEDVPTLLDQHIGKGEIISHLWRGQMGLSEEEQKKAQEHRLQMNGGT</sequence>
<evidence type="ECO:0000313" key="2">
    <source>
        <dbReference type="Proteomes" id="UP001140949"/>
    </source>
</evidence>
<protein>
    <submittedName>
        <fullName evidence="1">Altered inheritance of mitochondria protein 32</fullName>
    </submittedName>
</protein>
<dbReference type="SUPFAM" id="SSF52833">
    <property type="entry name" value="Thioredoxin-like"/>
    <property type="match status" value="1"/>
</dbReference>
<dbReference type="CDD" id="cd03062">
    <property type="entry name" value="TRX_Fd_Sucrase"/>
    <property type="match status" value="1"/>
</dbReference>
<accession>A0AAX6I4Y8</accession>
<dbReference type="Gene3D" id="3.40.30.10">
    <property type="entry name" value="Glutaredoxin"/>
    <property type="match status" value="1"/>
</dbReference>
<dbReference type="Proteomes" id="UP001140949">
    <property type="component" value="Unassembled WGS sequence"/>
</dbReference>
<dbReference type="InterPro" id="IPR036249">
    <property type="entry name" value="Thioredoxin-like_sf"/>
</dbReference>
<reference evidence="1" key="2">
    <citation type="submission" date="2023-04" db="EMBL/GenBank/DDBJ databases">
        <authorList>
            <person name="Bruccoleri R.E."/>
            <person name="Oakeley E.J."/>
            <person name="Faust A.-M."/>
            <person name="Dessus-Babus S."/>
            <person name="Altorfer M."/>
            <person name="Burckhardt D."/>
            <person name="Oertli M."/>
            <person name="Naumann U."/>
            <person name="Petersen F."/>
            <person name="Wong J."/>
        </authorList>
    </citation>
    <scope>NUCLEOTIDE SEQUENCE</scope>
    <source>
        <strain evidence="1">GSM-AAB239-AS_SAM_17_03QT</strain>
        <tissue evidence="1">Leaf</tissue>
    </source>
</reference>
<dbReference type="EMBL" id="JANAVB010004796">
    <property type="protein sequence ID" value="KAJ6848118.1"/>
    <property type="molecule type" value="Genomic_DNA"/>
</dbReference>
<dbReference type="Pfam" id="PF06999">
    <property type="entry name" value="Suc_Fer-like"/>
    <property type="match status" value="1"/>
</dbReference>
<dbReference type="InterPro" id="IPR009737">
    <property type="entry name" value="Aim32/Apd1-like"/>
</dbReference>
<dbReference type="AlphaFoldDB" id="A0AAX6I4Y8"/>
<name>A0AAX6I4Y8_IRIPA</name>
<proteinExistence type="predicted"/>
<reference evidence="1" key="1">
    <citation type="journal article" date="2023" name="GigaByte">
        <title>Genome assembly of the bearded iris, Iris pallida Lam.</title>
        <authorList>
            <person name="Bruccoleri R.E."/>
            <person name="Oakeley E.J."/>
            <person name="Faust A.M.E."/>
            <person name="Altorfer M."/>
            <person name="Dessus-Babus S."/>
            <person name="Burckhardt D."/>
            <person name="Oertli M."/>
            <person name="Naumann U."/>
            <person name="Petersen F."/>
            <person name="Wong J."/>
        </authorList>
    </citation>
    <scope>NUCLEOTIDE SEQUENCE</scope>
    <source>
        <strain evidence="1">GSM-AAB239-AS_SAM_17_03QT</strain>
    </source>
</reference>
<organism evidence="1 2">
    <name type="scientific">Iris pallida</name>
    <name type="common">Sweet iris</name>
    <dbReference type="NCBI Taxonomy" id="29817"/>
    <lineage>
        <taxon>Eukaryota</taxon>
        <taxon>Viridiplantae</taxon>
        <taxon>Streptophyta</taxon>
        <taxon>Embryophyta</taxon>
        <taxon>Tracheophyta</taxon>
        <taxon>Spermatophyta</taxon>
        <taxon>Magnoliopsida</taxon>
        <taxon>Liliopsida</taxon>
        <taxon>Asparagales</taxon>
        <taxon>Iridaceae</taxon>
        <taxon>Iridoideae</taxon>
        <taxon>Irideae</taxon>
        <taxon>Iris</taxon>
    </lineage>
</organism>